<gene>
    <name evidence="10" type="ORF">FKV23_00085</name>
</gene>
<dbReference type="InterPro" id="IPR050351">
    <property type="entry name" value="BphY/WalK/GraS-like"/>
</dbReference>
<dbReference type="PRINTS" id="PR00344">
    <property type="entry name" value="BCTRLSENSOR"/>
</dbReference>
<dbReference type="PROSITE" id="PS50109">
    <property type="entry name" value="HIS_KIN"/>
    <property type="match status" value="1"/>
</dbReference>
<dbReference type="Gene3D" id="3.30.565.10">
    <property type="entry name" value="Histidine kinase-like ATPase, C-terminal domain"/>
    <property type="match status" value="1"/>
</dbReference>
<dbReference type="InterPro" id="IPR000014">
    <property type="entry name" value="PAS"/>
</dbReference>
<evidence type="ECO:0000256" key="2">
    <source>
        <dbReference type="ARBA" id="ARBA00012438"/>
    </source>
</evidence>
<keyword evidence="11" id="KW-1185">Reference proteome</keyword>
<evidence type="ECO:0000259" key="7">
    <source>
        <dbReference type="PROSITE" id="PS50109"/>
    </source>
</evidence>
<dbReference type="CDD" id="cd00130">
    <property type="entry name" value="PAS"/>
    <property type="match status" value="1"/>
</dbReference>
<dbReference type="InterPro" id="IPR013767">
    <property type="entry name" value="PAS_fold"/>
</dbReference>
<evidence type="ECO:0000313" key="10">
    <source>
        <dbReference type="EMBL" id="QDH68690.1"/>
    </source>
</evidence>
<dbReference type="InterPro" id="IPR036097">
    <property type="entry name" value="HisK_dim/P_sf"/>
</dbReference>
<dbReference type="InterPro" id="IPR001610">
    <property type="entry name" value="PAC"/>
</dbReference>
<dbReference type="GO" id="GO:0006355">
    <property type="term" value="P:regulation of DNA-templated transcription"/>
    <property type="evidence" value="ECO:0007669"/>
    <property type="project" value="InterPro"/>
</dbReference>
<feature type="domain" description="PAS" evidence="8">
    <location>
        <begin position="28"/>
        <end position="98"/>
    </location>
</feature>
<dbReference type="InterPro" id="IPR035965">
    <property type="entry name" value="PAS-like_dom_sf"/>
</dbReference>
<dbReference type="GO" id="GO:0000156">
    <property type="term" value="F:phosphorelay response regulator activity"/>
    <property type="evidence" value="ECO:0007669"/>
    <property type="project" value="TreeGrafter"/>
</dbReference>
<dbReference type="SUPFAM" id="SSF47384">
    <property type="entry name" value="Homodimeric domain of signal transducing histidine kinase"/>
    <property type="match status" value="1"/>
</dbReference>
<keyword evidence="6" id="KW-0472">Membrane</keyword>
<dbReference type="Pfam" id="PF00989">
    <property type="entry name" value="PAS"/>
    <property type="match status" value="1"/>
</dbReference>
<dbReference type="InterPro" id="IPR005467">
    <property type="entry name" value="His_kinase_dom"/>
</dbReference>
<dbReference type="GO" id="GO:0030295">
    <property type="term" value="F:protein kinase activator activity"/>
    <property type="evidence" value="ECO:0007669"/>
    <property type="project" value="TreeGrafter"/>
</dbReference>
<dbReference type="KEGG" id="lyj:FKV23_00085"/>
<evidence type="ECO:0000256" key="6">
    <source>
        <dbReference type="ARBA" id="ARBA00023136"/>
    </source>
</evidence>
<dbReference type="GO" id="GO:0016020">
    <property type="term" value="C:membrane"/>
    <property type="evidence" value="ECO:0007669"/>
    <property type="project" value="UniProtKB-SubCell"/>
</dbReference>
<dbReference type="Pfam" id="PF00512">
    <property type="entry name" value="HisKA"/>
    <property type="match status" value="1"/>
</dbReference>
<feature type="domain" description="PAC" evidence="9">
    <location>
        <begin position="102"/>
        <end position="154"/>
    </location>
</feature>
<dbReference type="Proteomes" id="UP000317199">
    <property type="component" value="Chromosome"/>
</dbReference>
<evidence type="ECO:0000259" key="8">
    <source>
        <dbReference type="PROSITE" id="PS50112"/>
    </source>
</evidence>
<keyword evidence="5" id="KW-0418">Kinase</keyword>
<protein>
    <recommendedName>
        <fullName evidence="2">histidine kinase</fullName>
        <ecNumber evidence="2">2.7.13.3</ecNumber>
    </recommendedName>
</protein>
<dbReference type="SMART" id="SM00388">
    <property type="entry name" value="HisKA"/>
    <property type="match status" value="1"/>
</dbReference>
<dbReference type="InterPro" id="IPR003661">
    <property type="entry name" value="HisK_dim/P_dom"/>
</dbReference>
<dbReference type="AlphaFoldDB" id="A0A514BMU2"/>
<dbReference type="SUPFAM" id="SSF55874">
    <property type="entry name" value="ATPase domain of HSP90 chaperone/DNA topoisomerase II/histidine kinase"/>
    <property type="match status" value="1"/>
</dbReference>
<dbReference type="PROSITE" id="PS50113">
    <property type="entry name" value="PAC"/>
    <property type="match status" value="1"/>
</dbReference>
<name>A0A514BMU2_9GAMM</name>
<dbReference type="InterPro" id="IPR003594">
    <property type="entry name" value="HATPase_dom"/>
</dbReference>
<accession>A0A514BMU2</accession>
<dbReference type="SUPFAM" id="SSF55785">
    <property type="entry name" value="PYP-like sensor domain (PAS domain)"/>
    <property type="match status" value="1"/>
</dbReference>
<dbReference type="Gene3D" id="1.10.287.130">
    <property type="match status" value="1"/>
</dbReference>
<dbReference type="InterPro" id="IPR036890">
    <property type="entry name" value="HATPase_C_sf"/>
</dbReference>
<feature type="domain" description="Histidine kinase" evidence="7">
    <location>
        <begin position="176"/>
        <end position="390"/>
    </location>
</feature>
<keyword evidence="3" id="KW-0597">Phosphoprotein</keyword>
<dbReference type="SMART" id="SM00091">
    <property type="entry name" value="PAS"/>
    <property type="match status" value="1"/>
</dbReference>
<dbReference type="CDD" id="cd00082">
    <property type="entry name" value="HisKA"/>
    <property type="match status" value="1"/>
</dbReference>
<reference evidence="10 11" key="1">
    <citation type="submission" date="2019-06" db="EMBL/GenBank/DDBJ databases">
        <title>Lysobacter alkalisoli sp. nov. isolated from saline-alkali soil.</title>
        <authorList>
            <person name="Sun J.-Q."/>
            <person name="Xu L."/>
        </authorList>
    </citation>
    <scope>NUCLEOTIDE SEQUENCE [LARGE SCALE GENOMIC DNA]</scope>
    <source>
        <strain evidence="10 11">SJ-36</strain>
    </source>
</reference>
<evidence type="ECO:0000256" key="1">
    <source>
        <dbReference type="ARBA" id="ARBA00000085"/>
    </source>
</evidence>
<dbReference type="EC" id="2.7.13.3" evidence="2"/>
<evidence type="ECO:0000256" key="5">
    <source>
        <dbReference type="ARBA" id="ARBA00022777"/>
    </source>
</evidence>
<dbReference type="PANTHER" id="PTHR42878:SF15">
    <property type="entry name" value="BACTERIOPHYTOCHROME"/>
    <property type="match status" value="1"/>
</dbReference>
<dbReference type="InterPro" id="IPR000700">
    <property type="entry name" value="PAS-assoc_C"/>
</dbReference>
<dbReference type="GO" id="GO:0000155">
    <property type="term" value="F:phosphorelay sensor kinase activity"/>
    <property type="evidence" value="ECO:0007669"/>
    <property type="project" value="InterPro"/>
</dbReference>
<evidence type="ECO:0000313" key="11">
    <source>
        <dbReference type="Proteomes" id="UP000317199"/>
    </source>
</evidence>
<dbReference type="PROSITE" id="PS50112">
    <property type="entry name" value="PAS"/>
    <property type="match status" value="1"/>
</dbReference>
<dbReference type="Pfam" id="PF02518">
    <property type="entry name" value="HATPase_c"/>
    <property type="match status" value="1"/>
</dbReference>
<dbReference type="SMART" id="SM00086">
    <property type="entry name" value="PAC"/>
    <property type="match status" value="1"/>
</dbReference>
<proteinExistence type="predicted"/>
<dbReference type="NCBIfam" id="TIGR00229">
    <property type="entry name" value="sensory_box"/>
    <property type="match status" value="1"/>
</dbReference>
<organism evidence="10 11">
    <name type="scientific">Marilutibacter alkalisoli</name>
    <dbReference type="NCBI Taxonomy" id="2591633"/>
    <lineage>
        <taxon>Bacteria</taxon>
        <taxon>Pseudomonadati</taxon>
        <taxon>Pseudomonadota</taxon>
        <taxon>Gammaproteobacteria</taxon>
        <taxon>Lysobacterales</taxon>
        <taxon>Lysobacteraceae</taxon>
        <taxon>Marilutibacter</taxon>
    </lineage>
</organism>
<comment type="catalytic activity">
    <reaction evidence="1">
        <text>ATP + protein L-histidine = ADP + protein N-phospho-L-histidine.</text>
        <dbReference type="EC" id="2.7.13.3"/>
    </reaction>
</comment>
<evidence type="ECO:0000256" key="3">
    <source>
        <dbReference type="ARBA" id="ARBA00022553"/>
    </source>
</evidence>
<dbReference type="PANTHER" id="PTHR42878">
    <property type="entry name" value="TWO-COMPONENT HISTIDINE KINASE"/>
    <property type="match status" value="1"/>
</dbReference>
<dbReference type="OrthoDB" id="9808408at2"/>
<dbReference type="SMART" id="SM00387">
    <property type="entry name" value="HATPase_c"/>
    <property type="match status" value="1"/>
</dbReference>
<keyword evidence="4" id="KW-0808">Transferase</keyword>
<evidence type="ECO:0000259" key="9">
    <source>
        <dbReference type="PROSITE" id="PS50113"/>
    </source>
</evidence>
<dbReference type="Gene3D" id="3.30.450.20">
    <property type="entry name" value="PAS domain"/>
    <property type="match status" value="1"/>
</dbReference>
<evidence type="ECO:0000256" key="4">
    <source>
        <dbReference type="ARBA" id="ARBA00022679"/>
    </source>
</evidence>
<dbReference type="GO" id="GO:0007234">
    <property type="term" value="P:osmosensory signaling via phosphorelay pathway"/>
    <property type="evidence" value="ECO:0007669"/>
    <property type="project" value="TreeGrafter"/>
</dbReference>
<dbReference type="EMBL" id="CP041242">
    <property type="protein sequence ID" value="QDH68690.1"/>
    <property type="molecule type" value="Genomic_DNA"/>
</dbReference>
<dbReference type="InterPro" id="IPR004358">
    <property type="entry name" value="Sig_transdc_His_kin-like_C"/>
</dbReference>
<sequence>MPSRPVVTLRALGNECVVMSSILARLPGDDALRLVMAASGIGMALADMDGVMQEVNPAFCRMLGYDSSELIGRRYLDIVHPDEVEACVEFVQELMRHPDNMLDQRRRYICSDGSVLHAHLNVAVLRDREGQPLCLLAQIHDIADEVAREASLRASVEHRGAELEVSHRQLQLFADAVTHDLRAPLRAIEGFSERLARNLEGQLDDVSSDHLERIRSAAARMSGLLAALGRLSQATRAEMRLGPVDLSLLADWTWAEHQDTDPARVVQVRIQPGLEVEGDERLLKAMLDELIDNAWKFTRDRPDALVQISGEAEGGMLKVEIRDNGSGFDMRYAHKLYEPFQRLHGPEQGGGHGLGLAIARRVAERHGGLLQADSTPGVGSCFVVRLPREQASAVTARRATGAPRVAADTATKAIHGDVD</sequence>